<feature type="transmembrane region" description="Helical" evidence="8">
    <location>
        <begin position="21"/>
        <end position="41"/>
    </location>
</feature>
<evidence type="ECO:0000256" key="5">
    <source>
        <dbReference type="ARBA" id="ARBA00022692"/>
    </source>
</evidence>
<dbReference type="CDD" id="cd06550">
    <property type="entry name" value="TM_ABC_iron-siderophores_like"/>
    <property type="match status" value="1"/>
</dbReference>
<keyword evidence="5 8" id="KW-0812">Transmembrane</keyword>
<protein>
    <submittedName>
        <fullName evidence="9">Iron chelate uptake ABC transporter family permease subunit</fullName>
    </submittedName>
</protein>
<feature type="transmembrane region" description="Helical" evidence="8">
    <location>
        <begin position="317"/>
        <end position="337"/>
    </location>
</feature>
<evidence type="ECO:0000256" key="4">
    <source>
        <dbReference type="ARBA" id="ARBA00022475"/>
    </source>
</evidence>
<evidence type="ECO:0000256" key="2">
    <source>
        <dbReference type="ARBA" id="ARBA00007935"/>
    </source>
</evidence>
<feature type="transmembrane region" description="Helical" evidence="8">
    <location>
        <begin position="76"/>
        <end position="94"/>
    </location>
</feature>
<feature type="transmembrane region" description="Helical" evidence="8">
    <location>
        <begin position="161"/>
        <end position="180"/>
    </location>
</feature>
<feature type="transmembrane region" description="Helical" evidence="8">
    <location>
        <begin position="209"/>
        <end position="230"/>
    </location>
</feature>
<evidence type="ECO:0000313" key="9">
    <source>
        <dbReference type="EMBL" id="GAA2723832.1"/>
    </source>
</evidence>
<dbReference type="EMBL" id="BAAATZ010000006">
    <property type="protein sequence ID" value="GAA2723832.1"/>
    <property type="molecule type" value="Genomic_DNA"/>
</dbReference>
<keyword evidence="3" id="KW-0813">Transport</keyword>
<dbReference type="InterPro" id="IPR037294">
    <property type="entry name" value="ABC_BtuC-like"/>
</dbReference>
<keyword evidence="6 8" id="KW-1133">Transmembrane helix</keyword>
<dbReference type="RefSeq" id="WP_344449987.1">
    <property type="nucleotide sequence ID" value="NZ_BAAATZ010000006.1"/>
</dbReference>
<keyword evidence="10" id="KW-1185">Reference proteome</keyword>
<comment type="subcellular location">
    <subcellularLocation>
        <location evidence="1">Cell membrane</location>
        <topology evidence="1">Multi-pass membrane protein</topology>
    </subcellularLocation>
</comment>
<evidence type="ECO:0000256" key="7">
    <source>
        <dbReference type="ARBA" id="ARBA00023136"/>
    </source>
</evidence>
<organism evidence="9 10">
    <name type="scientific">Actinocorallia aurantiaca</name>
    <dbReference type="NCBI Taxonomy" id="46204"/>
    <lineage>
        <taxon>Bacteria</taxon>
        <taxon>Bacillati</taxon>
        <taxon>Actinomycetota</taxon>
        <taxon>Actinomycetes</taxon>
        <taxon>Streptosporangiales</taxon>
        <taxon>Thermomonosporaceae</taxon>
        <taxon>Actinocorallia</taxon>
    </lineage>
</organism>
<dbReference type="Proteomes" id="UP001501842">
    <property type="component" value="Unassembled WGS sequence"/>
</dbReference>
<dbReference type="Gene3D" id="1.10.3470.10">
    <property type="entry name" value="ABC transporter involved in vitamin B12 uptake, BtuC"/>
    <property type="match status" value="1"/>
</dbReference>
<evidence type="ECO:0000256" key="6">
    <source>
        <dbReference type="ARBA" id="ARBA00022989"/>
    </source>
</evidence>
<evidence type="ECO:0000313" key="10">
    <source>
        <dbReference type="Proteomes" id="UP001501842"/>
    </source>
</evidence>
<comment type="similarity">
    <text evidence="2">Belongs to the binding-protein-dependent transport system permease family. FecCD subfamily.</text>
</comment>
<evidence type="ECO:0000256" key="1">
    <source>
        <dbReference type="ARBA" id="ARBA00004651"/>
    </source>
</evidence>
<dbReference type="PANTHER" id="PTHR30472">
    <property type="entry name" value="FERRIC ENTEROBACTIN TRANSPORT SYSTEM PERMEASE PROTEIN"/>
    <property type="match status" value="1"/>
</dbReference>
<accession>A0ABN3U474</accession>
<evidence type="ECO:0000256" key="3">
    <source>
        <dbReference type="ARBA" id="ARBA00022448"/>
    </source>
</evidence>
<dbReference type="InterPro" id="IPR000522">
    <property type="entry name" value="ABC_transptr_permease_BtuC"/>
</dbReference>
<dbReference type="PANTHER" id="PTHR30472:SF24">
    <property type="entry name" value="FERRIC ENTEROBACTIN TRANSPORT SYSTEM PERMEASE PROTEIN FEPG"/>
    <property type="match status" value="1"/>
</dbReference>
<keyword evidence="4" id="KW-1003">Cell membrane</keyword>
<evidence type="ECO:0000256" key="8">
    <source>
        <dbReference type="SAM" id="Phobius"/>
    </source>
</evidence>
<name>A0ABN3U474_9ACTN</name>
<sequence length="343" mass="35054">MNGALRAGKVRTRGARVPVRTFSVCLGLAAVAFAASVLVIGSGDLPIPSADVVRTLTGEGTQVHRFIVTELRLPRALTGILVGLALGLSGAVFQSLSRNPLGSPDLIGFTTGAATGALVQILVVGGGTVAIAVSSVGGAVLTGMAVYLLAYRGGGMQGHRLVLVGVGIAAMLEALNSYLITRAELREAYQAAFWLTGSLEGRDWDHVKALGVALAVLVPFTLALGGRLRMVELGDDVARSLGERVEQSRGLAVAGGVGLVAVATAASGPVAFVALAAPQLARRLTRGSGPQLLPSALMGAALLVVSDLIALRLPVRLPVGVVTSVLGGVYLVWLLGIEGRRER</sequence>
<feature type="transmembrane region" description="Helical" evidence="8">
    <location>
        <begin position="106"/>
        <end position="123"/>
    </location>
</feature>
<comment type="caution">
    <text evidence="9">The sequence shown here is derived from an EMBL/GenBank/DDBJ whole genome shotgun (WGS) entry which is preliminary data.</text>
</comment>
<gene>
    <name evidence="9" type="ORF">GCM10010439_20060</name>
</gene>
<reference evidence="9 10" key="1">
    <citation type="journal article" date="2019" name="Int. J. Syst. Evol. Microbiol.">
        <title>The Global Catalogue of Microorganisms (GCM) 10K type strain sequencing project: providing services to taxonomists for standard genome sequencing and annotation.</title>
        <authorList>
            <consortium name="The Broad Institute Genomics Platform"/>
            <consortium name="The Broad Institute Genome Sequencing Center for Infectious Disease"/>
            <person name="Wu L."/>
            <person name="Ma J."/>
        </authorList>
    </citation>
    <scope>NUCLEOTIDE SEQUENCE [LARGE SCALE GENOMIC DNA]</scope>
    <source>
        <strain evidence="9 10">JCM 8201</strain>
    </source>
</reference>
<keyword evidence="7 8" id="KW-0472">Membrane</keyword>
<proteinExistence type="inferred from homology"/>
<feature type="transmembrane region" description="Helical" evidence="8">
    <location>
        <begin position="129"/>
        <end position="149"/>
    </location>
</feature>
<dbReference type="SUPFAM" id="SSF81345">
    <property type="entry name" value="ABC transporter involved in vitamin B12 uptake, BtuC"/>
    <property type="match status" value="1"/>
</dbReference>
<feature type="transmembrane region" description="Helical" evidence="8">
    <location>
        <begin position="251"/>
        <end position="272"/>
    </location>
</feature>
<dbReference type="Pfam" id="PF01032">
    <property type="entry name" value="FecCD"/>
    <property type="match status" value="1"/>
</dbReference>